<dbReference type="InterPro" id="IPR036282">
    <property type="entry name" value="Glutathione-S-Trfase_C_sf"/>
</dbReference>
<sequence>MDYELFWISGSPYAWRVMLTLGYKAIPFKSHRIDVSTREHKSPEYLRLNPRGQVPTLTANGAVITESVAIMAFLEKAHPEPALFGDSPLETARIWEIIFEFENYVRDQLSIEIVRPLLRGLAQNDPTAMRASASSSIDSLQWIERILEHEDFLAGNRVSAADIVALPNLQMLARVGRRPEAVEMELGLNDFGATLPAIARWLSRMEAVPGYHAAYPPHWRSSETE</sequence>
<dbReference type="InterPro" id="IPR040079">
    <property type="entry name" value="Glutathione_S-Trfase"/>
</dbReference>
<dbReference type="SFLD" id="SFLDG00358">
    <property type="entry name" value="Main_(cytGST)"/>
    <property type="match status" value="1"/>
</dbReference>
<dbReference type="Pfam" id="PF13409">
    <property type="entry name" value="GST_N_2"/>
    <property type="match status" value="1"/>
</dbReference>
<accession>A0A4R5U7F1</accession>
<dbReference type="EMBL" id="SMTL01000009">
    <property type="protein sequence ID" value="TDK29897.1"/>
    <property type="molecule type" value="Genomic_DNA"/>
</dbReference>
<dbReference type="GO" id="GO:0016740">
    <property type="term" value="F:transferase activity"/>
    <property type="evidence" value="ECO:0007669"/>
    <property type="project" value="UniProtKB-KW"/>
</dbReference>
<keyword evidence="3" id="KW-0808">Transferase</keyword>
<dbReference type="SFLD" id="SFLDS00019">
    <property type="entry name" value="Glutathione_Transferase_(cytos"/>
    <property type="match status" value="1"/>
</dbReference>
<dbReference type="InterPro" id="IPR010987">
    <property type="entry name" value="Glutathione-S-Trfase_C-like"/>
</dbReference>
<evidence type="ECO:0000313" key="4">
    <source>
        <dbReference type="Proteomes" id="UP000295238"/>
    </source>
</evidence>
<feature type="domain" description="GST N-terminal" evidence="1">
    <location>
        <begin position="1"/>
        <end position="82"/>
    </location>
</feature>
<dbReference type="InterPro" id="IPR036249">
    <property type="entry name" value="Thioredoxin-like_sf"/>
</dbReference>
<dbReference type="SUPFAM" id="SSF52833">
    <property type="entry name" value="Thioredoxin-like"/>
    <property type="match status" value="1"/>
</dbReference>
<dbReference type="PANTHER" id="PTHR44051">
    <property type="entry name" value="GLUTATHIONE S-TRANSFERASE-RELATED"/>
    <property type="match status" value="1"/>
</dbReference>
<gene>
    <name evidence="3" type="ORF">E2F50_22135</name>
</gene>
<dbReference type="PROSITE" id="PS50404">
    <property type="entry name" value="GST_NTER"/>
    <property type="match status" value="1"/>
</dbReference>
<reference evidence="3 4" key="1">
    <citation type="submission" date="2019-03" db="EMBL/GenBank/DDBJ databases">
        <title>Rhizobium sp. nov., an bacterium isolated from biocrust in Mu Us Desert.</title>
        <authorList>
            <person name="Lixiong L."/>
        </authorList>
    </citation>
    <scope>NUCLEOTIDE SEQUENCE [LARGE SCALE GENOMIC DNA]</scope>
    <source>
        <strain evidence="3 4">SPY-1</strain>
    </source>
</reference>
<dbReference type="InterPro" id="IPR004045">
    <property type="entry name" value="Glutathione_S-Trfase_N"/>
</dbReference>
<dbReference type="SUPFAM" id="SSF47616">
    <property type="entry name" value="GST C-terminal domain-like"/>
    <property type="match status" value="1"/>
</dbReference>
<name>A0A4R5U7F1_9HYPH</name>
<keyword evidence="4" id="KW-1185">Reference proteome</keyword>
<dbReference type="Pfam" id="PF00043">
    <property type="entry name" value="GST_C"/>
    <property type="match status" value="1"/>
</dbReference>
<dbReference type="Gene3D" id="3.40.30.10">
    <property type="entry name" value="Glutaredoxin"/>
    <property type="match status" value="1"/>
</dbReference>
<comment type="caution">
    <text evidence="3">The sequence shown here is derived from an EMBL/GenBank/DDBJ whole genome shotgun (WGS) entry which is preliminary data.</text>
</comment>
<evidence type="ECO:0000259" key="1">
    <source>
        <dbReference type="PROSITE" id="PS50404"/>
    </source>
</evidence>
<dbReference type="OrthoDB" id="509852at2"/>
<dbReference type="AlphaFoldDB" id="A0A4R5U7F1"/>
<proteinExistence type="predicted"/>
<dbReference type="CDD" id="cd00570">
    <property type="entry name" value="GST_N_family"/>
    <property type="match status" value="1"/>
</dbReference>
<dbReference type="Proteomes" id="UP000295238">
    <property type="component" value="Unassembled WGS sequence"/>
</dbReference>
<dbReference type="InterPro" id="IPR004046">
    <property type="entry name" value="GST_C"/>
</dbReference>
<feature type="domain" description="GST C-terminal" evidence="2">
    <location>
        <begin position="87"/>
        <end position="225"/>
    </location>
</feature>
<evidence type="ECO:0000313" key="3">
    <source>
        <dbReference type="EMBL" id="TDK29897.1"/>
    </source>
</evidence>
<protein>
    <submittedName>
        <fullName evidence="3">Glutathione S-transferase family protein</fullName>
    </submittedName>
</protein>
<dbReference type="PROSITE" id="PS50405">
    <property type="entry name" value="GST_CTER"/>
    <property type="match status" value="1"/>
</dbReference>
<evidence type="ECO:0000259" key="2">
    <source>
        <dbReference type="PROSITE" id="PS50405"/>
    </source>
</evidence>
<dbReference type="Gene3D" id="1.20.1050.10">
    <property type="match status" value="1"/>
</dbReference>
<dbReference type="PANTHER" id="PTHR44051:SF2">
    <property type="entry name" value="HYPOTHETICAL GLUTATHIONE S-TRANSFERASE LIKE PROTEIN"/>
    <property type="match status" value="1"/>
</dbReference>
<dbReference type="RefSeq" id="WP_133318363.1">
    <property type="nucleotide sequence ID" value="NZ_SMTL01000009.1"/>
</dbReference>
<organism evidence="3 4">
    <name type="scientific">Rhizobium deserti</name>
    <dbReference type="NCBI Taxonomy" id="2547961"/>
    <lineage>
        <taxon>Bacteria</taxon>
        <taxon>Pseudomonadati</taxon>
        <taxon>Pseudomonadota</taxon>
        <taxon>Alphaproteobacteria</taxon>
        <taxon>Hyphomicrobiales</taxon>
        <taxon>Rhizobiaceae</taxon>
        <taxon>Rhizobium/Agrobacterium group</taxon>
        <taxon>Rhizobium</taxon>
    </lineage>
</organism>